<accession>A0A0C9U7H4</accession>
<organism evidence="2 3">
    <name type="scientific">Sphaerobolus stellatus (strain SS14)</name>
    <dbReference type="NCBI Taxonomy" id="990650"/>
    <lineage>
        <taxon>Eukaryota</taxon>
        <taxon>Fungi</taxon>
        <taxon>Dikarya</taxon>
        <taxon>Basidiomycota</taxon>
        <taxon>Agaricomycotina</taxon>
        <taxon>Agaricomycetes</taxon>
        <taxon>Phallomycetidae</taxon>
        <taxon>Geastrales</taxon>
        <taxon>Sphaerobolaceae</taxon>
        <taxon>Sphaerobolus</taxon>
    </lineage>
</organism>
<sequence length="570" mass="63815">MEDFATIIKIPLENLKMEVPIDVGSSSTPCRYRLVDCISYIDKGNLHIIESSNFPAMAYSAISYVWRGNPADPTKVGPAFMVQGAPDADPISVNVLKNACHLSIQRGINYLWLDRLCILQDNSEDKKWQIKEMYRMYLSCELCIILPGGVQRLVRLDEETAWIHRGWTLQEALAPKEVVVLFAWEVGSGKIQTGDDEGILTEVISEHSGVSPLGHIINACTLGYIIFISTTGKILPDFRISVRIFGTGTANIKALASLNSEIIATSIDVKNHAIWKSALLRTSQRPVDMVFSIMGLFGITLDTRKYGKNDRIRATIDLVREILENGGSASWLGMSFHLPPCKEFCTFPIFPMTSVAGKALIEDHAGFQRDIADFVVGEYPNELGFGCGLPGGTMSEDSYFTFSTKSVIVEPASRSDDSGEHKIIVGIDESAWTVHDTINDHGSRGDNLNHYLAVLIGWFDEYYPGSTSIDNKNKIKGMIVKLHAPGRYHLVSYFALHFQDRPWVISWRECEVSVGSSQLKNKEDLPFRCINRKELDGNSKNNKGQKHLDFRMKRSLVPQKFLEAMPRKRT</sequence>
<evidence type="ECO:0000313" key="3">
    <source>
        <dbReference type="Proteomes" id="UP000054279"/>
    </source>
</evidence>
<evidence type="ECO:0000259" key="1">
    <source>
        <dbReference type="Pfam" id="PF06985"/>
    </source>
</evidence>
<dbReference type="Proteomes" id="UP000054279">
    <property type="component" value="Unassembled WGS sequence"/>
</dbReference>
<gene>
    <name evidence="2" type="ORF">M422DRAFT_234885</name>
</gene>
<dbReference type="Pfam" id="PF06985">
    <property type="entry name" value="HET"/>
    <property type="match status" value="1"/>
</dbReference>
<feature type="domain" description="Heterokaryon incompatibility" evidence="1">
    <location>
        <begin position="59"/>
        <end position="148"/>
    </location>
</feature>
<dbReference type="AlphaFoldDB" id="A0A0C9U7H4"/>
<dbReference type="HOGENOM" id="CLU_020536_0_0_1"/>
<proteinExistence type="predicted"/>
<reference evidence="2 3" key="1">
    <citation type="submission" date="2014-06" db="EMBL/GenBank/DDBJ databases">
        <title>Evolutionary Origins and Diversification of the Mycorrhizal Mutualists.</title>
        <authorList>
            <consortium name="DOE Joint Genome Institute"/>
            <consortium name="Mycorrhizal Genomics Consortium"/>
            <person name="Kohler A."/>
            <person name="Kuo A."/>
            <person name="Nagy L.G."/>
            <person name="Floudas D."/>
            <person name="Copeland A."/>
            <person name="Barry K.W."/>
            <person name="Cichocki N."/>
            <person name="Veneault-Fourrey C."/>
            <person name="LaButti K."/>
            <person name="Lindquist E.A."/>
            <person name="Lipzen A."/>
            <person name="Lundell T."/>
            <person name="Morin E."/>
            <person name="Murat C."/>
            <person name="Riley R."/>
            <person name="Ohm R."/>
            <person name="Sun H."/>
            <person name="Tunlid A."/>
            <person name="Henrissat B."/>
            <person name="Grigoriev I.V."/>
            <person name="Hibbett D.S."/>
            <person name="Martin F."/>
        </authorList>
    </citation>
    <scope>NUCLEOTIDE SEQUENCE [LARGE SCALE GENOMIC DNA]</scope>
    <source>
        <strain evidence="2 3">SS14</strain>
    </source>
</reference>
<keyword evidence="3" id="KW-1185">Reference proteome</keyword>
<protein>
    <recommendedName>
        <fullName evidence="1">Heterokaryon incompatibility domain-containing protein</fullName>
    </recommendedName>
</protein>
<evidence type="ECO:0000313" key="2">
    <source>
        <dbReference type="EMBL" id="KIJ30314.1"/>
    </source>
</evidence>
<name>A0A0C9U7H4_SPHS4</name>
<dbReference type="PANTHER" id="PTHR33112:SF1">
    <property type="entry name" value="HETEROKARYON INCOMPATIBILITY DOMAIN-CONTAINING PROTEIN"/>
    <property type="match status" value="1"/>
</dbReference>
<dbReference type="PANTHER" id="PTHR33112">
    <property type="entry name" value="DOMAIN PROTEIN, PUTATIVE-RELATED"/>
    <property type="match status" value="1"/>
</dbReference>
<dbReference type="InterPro" id="IPR010730">
    <property type="entry name" value="HET"/>
</dbReference>
<dbReference type="OrthoDB" id="5303367at2759"/>
<dbReference type="EMBL" id="KN837264">
    <property type="protein sequence ID" value="KIJ30314.1"/>
    <property type="molecule type" value="Genomic_DNA"/>
</dbReference>